<dbReference type="EMBL" id="CP090895">
    <property type="protein sequence ID" value="ULT88199.1"/>
    <property type="molecule type" value="Genomic_DNA"/>
</dbReference>
<dbReference type="PROSITE" id="PS00236">
    <property type="entry name" value="NEUROTR_ION_CHANNEL"/>
    <property type="match status" value="1"/>
</dbReference>
<evidence type="ECO:0000256" key="6">
    <source>
        <dbReference type="ARBA" id="ARBA00022729"/>
    </source>
</evidence>
<dbReference type="InterPro" id="IPR018000">
    <property type="entry name" value="Neurotransmitter_ion_chnl_CS"/>
</dbReference>
<reference evidence="17 18" key="1">
    <citation type="submission" date="2022-02" db="EMBL/GenBank/DDBJ databases">
        <title>Chromosome-level reference genomes for two strains of Caenorhabditis briggsae: an improved platform for comparative genomics.</title>
        <authorList>
            <person name="Stevens L."/>
            <person name="Andersen E.C."/>
        </authorList>
    </citation>
    <scope>NUCLEOTIDE SEQUENCE [LARGE SCALE GENOMIC DNA]</scope>
    <source>
        <strain evidence="17">QX1410_ONT</strain>
        <tissue evidence="17">Whole-organism</tissue>
    </source>
</reference>
<dbReference type="Gene3D" id="2.70.170.10">
    <property type="entry name" value="Neurotransmitter-gated ion-channel ligand-binding domain"/>
    <property type="match status" value="1"/>
</dbReference>
<feature type="transmembrane region" description="Helical" evidence="14">
    <location>
        <begin position="329"/>
        <end position="354"/>
    </location>
</feature>
<evidence type="ECO:0000256" key="2">
    <source>
        <dbReference type="ARBA" id="ARBA00009237"/>
    </source>
</evidence>
<keyword evidence="5 14" id="KW-0812">Transmembrane</keyword>
<feature type="transmembrane region" description="Helical" evidence="14">
    <location>
        <begin position="299"/>
        <end position="317"/>
    </location>
</feature>
<dbReference type="FunFam" id="2.70.170.10:FF:000031">
    <property type="entry name" value="AcetylCholine Receptor"/>
    <property type="match status" value="1"/>
</dbReference>
<keyword evidence="8 14" id="KW-0406">Ion transport</keyword>
<dbReference type="GO" id="GO:0005230">
    <property type="term" value="F:extracellular ligand-gated monoatomic ion channel activity"/>
    <property type="evidence" value="ECO:0007669"/>
    <property type="project" value="InterPro"/>
</dbReference>
<organism evidence="17 18">
    <name type="scientific">Caenorhabditis briggsae</name>
    <dbReference type="NCBI Taxonomy" id="6238"/>
    <lineage>
        <taxon>Eukaryota</taxon>
        <taxon>Metazoa</taxon>
        <taxon>Ecdysozoa</taxon>
        <taxon>Nematoda</taxon>
        <taxon>Chromadorea</taxon>
        <taxon>Rhabditida</taxon>
        <taxon>Rhabditina</taxon>
        <taxon>Rhabditomorpha</taxon>
        <taxon>Rhabditoidea</taxon>
        <taxon>Rhabditidae</taxon>
        <taxon>Peloderinae</taxon>
        <taxon>Caenorhabditis</taxon>
    </lineage>
</organism>
<dbReference type="Pfam" id="PF02932">
    <property type="entry name" value="Neur_chan_memb"/>
    <property type="match status" value="1"/>
</dbReference>
<feature type="domain" description="Neurotransmitter-gated ion-channel ligand-binding" evidence="15">
    <location>
        <begin position="38"/>
        <end position="252"/>
    </location>
</feature>
<evidence type="ECO:0000256" key="5">
    <source>
        <dbReference type="ARBA" id="ARBA00022692"/>
    </source>
</evidence>
<evidence type="ECO:0000259" key="15">
    <source>
        <dbReference type="Pfam" id="PF02931"/>
    </source>
</evidence>
<feature type="transmembrane region" description="Helical" evidence="14">
    <location>
        <begin position="525"/>
        <end position="549"/>
    </location>
</feature>
<name>A0AAE9A6Q5_CAEBR</name>
<keyword evidence="7 14" id="KW-1133">Transmembrane helix</keyword>
<evidence type="ECO:0000313" key="18">
    <source>
        <dbReference type="Proteomes" id="UP000827892"/>
    </source>
</evidence>
<dbReference type="InterPro" id="IPR006201">
    <property type="entry name" value="Neur_channel"/>
</dbReference>
<evidence type="ECO:0000256" key="4">
    <source>
        <dbReference type="ARBA" id="ARBA00022475"/>
    </source>
</evidence>
<evidence type="ECO:0000256" key="14">
    <source>
        <dbReference type="RuleBase" id="RU000687"/>
    </source>
</evidence>
<evidence type="ECO:0000256" key="12">
    <source>
        <dbReference type="ARBA" id="ARBA00023286"/>
    </source>
</evidence>
<dbReference type="InterPro" id="IPR006029">
    <property type="entry name" value="Neurotrans-gated_channel_TM"/>
</dbReference>
<evidence type="ECO:0000256" key="11">
    <source>
        <dbReference type="ARBA" id="ARBA00023180"/>
    </source>
</evidence>
<dbReference type="FunFam" id="1.20.58.390:FF:000049">
    <property type="entry name" value="AcetylCholine Receptor"/>
    <property type="match status" value="1"/>
</dbReference>
<dbReference type="CDD" id="cd19051">
    <property type="entry name" value="LGIC_TM_cation"/>
    <property type="match status" value="1"/>
</dbReference>
<proteinExistence type="inferred from homology"/>
<comment type="similarity">
    <text evidence="2">Belongs to the ligand-gated ion channel (TC 1.A.9) family. Acetylcholine receptor (TC 1.A.9.1) subfamily.</text>
</comment>
<dbReference type="GO" id="GO:0004888">
    <property type="term" value="F:transmembrane signaling receptor activity"/>
    <property type="evidence" value="ECO:0007669"/>
    <property type="project" value="InterPro"/>
</dbReference>
<keyword evidence="3 14" id="KW-0813">Transport</keyword>
<keyword evidence="11" id="KW-0325">Glycoprotein</keyword>
<sequence>MRVAICSLQIKMINFYAILTSIFLSGVLSLNSELPIQYELANNILENYQKGLIPKVKKDSPINVSMSIQLYQIIQVNEPQQFLLLNAWVVERWVDQMLGWDPDEFDNETEIMVRHDDVWLPDTTLYNSLEMDDSASKKLTHVKVTTLGKQRGARIELLYPTIYKISCLLNLRFFPFDMQKCRMTFGSWSFDNSLIDYYPHIFKNGPVGLQNFLENDAWSVLVTHVDRQEKKYSCCPNNYTLLHYDVVIQRKPLYYVLNLIAPTAVITFISIIGFFTSVNPFTNFCNVSSSVHDLRQEKITLGITTLLSMSIMIFMVSDKMPSTSTCVPLIGLFYTLMITIISFGTLAASSVIFVQKLGSIGTPPASNTMKWTHRIAPFVWIQMPLVMRQAYAKRAKEEKQRKRMQRRDSMWTKVYKLARDHSKLMATSNDGTQKFNQISDYKNHDIGIIDSSPSQAEEPGTLESFAAPMDTSYTESLNIPNLNRVPSSTSIHSVLKPTEIQLSPFNTRNIVELEWDWVAAVLERMFLIVFTVFFLFSAIGINLVGWFYWYMEKDISF</sequence>
<gene>
    <name evidence="17" type="ORF">L3Y34_007419</name>
</gene>
<evidence type="ECO:0000256" key="9">
    <source>
        <dbReference type="ARBA" id="ARBA00023136"/>
    </source>
</evidence>
<evidence type="ECO:0000256" key="3">
    <source>
        <dbReference type="ARBA" id="ARBA00022448"/>
    </source>
</evidence>
<evidence type="ECO:0000313" key="17">
    <source>
        <dbReference type="EMBL" id="ULT88199.1"/>
    </source>
</evidence>
<feature type="transmembrane region" description="Helical" evidence="14">
    <location>
        <begin position="253"/>
        <end position="278"/>
    </location>
</feature>
<keyword evidence="12" id="KW-1071">Ligand-gated ion channel</keyword>
<keyword evidence="6" id="KW-0732">Signal</keyword>
<feature type="domain" description="Neurotransmitter-gated ion-channel transmembrane" evidence="16">
    <location>
        <begin position="297"/>
        <end position="541"/>
    </location>
</feature>
<dbReference type="GO" id="GO:0005886">
    <property type="term" value="C:plasma membrane"/>
    <property type="evidence" value="ECO:0007669"/>
    <property type="project" value="UniProtKB-SubCell"/>
</dbReference>
<dbReference type="InterPro" id="IPR036734">
    <property type="entry name" value="Neur_chan_lig-bd_sf"/>
</dbReference>
<dbReference type="SUPFAM" id="SSF90112">
    <property type="entry name" value="Neurotransmitter-gated ion-channel transmembrane pore"/>
    <property type="match status" value="1"/>
</dbReference>
<dbReference type="InterPro" id="IPR036719">
    <property type="entry name" value="Neuro-gated_channel_TM_sf"/>
</dbReference>
<dbReference type="CDD" id="cd18997">
    <property type="entry name" value="LGIC_ECD_nAChR"/>
    <property type="match status" value="1"/>
</dbReference>
<feature type="transmembrane region" description="Helical" evidence="14">
    <location>
        <begin position="12"/>
        <end position="30"/>
    </location>
</feature>
<dbReference type="Pfam" id="PF02931">
    <property type="entry name" value="Neur_chan_LBD"/>
    <property type="match status" value="1"/>
</dbReference>
<dbReference type="PANTHER" id="PTHR18945">
    <property type="entry name" value="NEUROTRANSMITTER GATED ION CHANNEL"/>
    <property type="match status" value="1"/>
</dbReference>
<evidence type="ECO:0000256" key="8">
    <source>
        <dbReference type="ARBA" id="ARBA00023065"/>
    </source>
</evidence>
<keyword evidence="10" id="KW-0675">Receptor</keyword>
<evidence type="ECO:0000256" key="7">
    <source>
        <dbReference type="ARBA" id="ARBA00022989"/>
    </source>
</evidence>
<dbReference type="Proteomes" id="UP000827892">
    <property type="component" value="Chromosome V"/>
</dbReference>
<dbReference type="Gene3D" id="1.20.58.390">
    <property type="entry name" value="Neurotransmitter-gated ion-channel transmembrane domain"/>
    <property type="match status" value="1"/>
</dbReference>
<comment type="subcellular location">
    <subcellularLocation>
        <location evidence="1">Cell membrane</location>
        <topology evidence="1">Multi-pass membrane protein</topology>
    </subcellularLocation>
</comment>
<evidence type="ECO:0000256" key="1">
    <source>
        <dbReference type="ARBA" id="ARBA00004651"/>
    </source>
</evidence>
<keyword evidence="9 14" id="KW-0472">Membrane</keyword>
<keyword evidence="4" id="KW-1003">Cell membrane</keyword>
<protein>
    <submittedName>
        <fullName evidence="17">Uncharacterized protein</fullName>
    </submittedName>
</protein>
<evidence type="ECO:0000256" key="10">
    <source>
        <dbReference type="ARBA" id="ARBA00023170"/>
    </source>
</evidence>
<evidence type="ECO:0000259" key="16">
    <source>
        <dbReference type="Pfam" id="PF02932"/>
    </source>
</evidence>
<dbReference type="SUPFAM" id="SSF63712">
    <property type="entry name" value="Nicotinic receptor ligand binding domain-like"/>
    <property type="match status" value="1"/>
</dbReference>
<keyword evidence="13 14" id="KW-0407">Ion channel</keyword>
<dbReference type="AlphaFoldDB" id="A0AAE9A6Q5"/>
<dbReference type="InterPro" id="IPR006202">
    <property type="entry name" value="Neur_chan_lig-bd"/>
</dbReference>
<evidence type="ECO:0000256" key="13">
    <source>
        <dbReference type="ARBA" id="ARBA00023303"/>
    </source>
</evidence>
<accession>A0AAE9A6Q5</accession>
<dbReference type="PRINTS" id="PR00252">
    <property type="entry name" value="NRIONCHANNEL"/>
</dbReference>
<dbReference type="InterPro" id="IPR038050">
    <property type="entry name" value="Neuro_actylchol_rec"/>
</dbReference>